<evidence type="ECO:0000256" key="4">
    <source>
        <dbReference type="ARBA" id="ARBA00023002"/>
    </source>
</evidence>
<evidence type="ECO:0000259" key="6">
    <source>
        <dbReference type="Pfam" id="PF01494"/>
    </source>
</evidence>
<keyword evidence="3" id="KW-0274">FAD</keyword>
<dbReference type="GO" id="GO:0071949">
    <property type="term" value="F:FAD binding"/>
    <property type="evidence" value="ECO:0007669"/>
    <property type="project" value="InterPro"/>
</dbReference>
<name>A0AAN6YTC5_9PEZI</name>
<dbReference type="PANTHER" id="PTHR46720">
    <property type="entry name" value="HYDROXYLASE, PUTATIVE (AFU_ORTHOLOGUE AFUA_3G01460)-RELATED"/>
    <property type="match status" value="1"/>
</dbReference>
<organism evidence="7 8">
    <name type="scientific">Canariomyces notabilis</name>
    <dbReference type="NCBI Taxonomy" id="2074819"/>
    <lineage>
        <taxon>Eukaryota</taxon>
        <taxon>Fungi</taxon>
        <taxon>Dikarya</taxon>
        <taxon>Ascomycota</taxon>
        <taxon>Pezizomycotina</taxon>
        <taxon>Sordariomycetes</taxon>
        <taxon>Sordariomycetidae</taxon>
        <taxon>Sordariales</taxon>
        <taxon>Chaetomiaceae</taxon>
        <taxon>Canariomyces</taxon>
    </lineage>
</organism>
<dbReference type="PANTHER" id="PTHR46720:SF3">
    <property type="entry name" value="FAD-BINDING DOMAIN-CONTAINING PROTEIN-RELATED"/>
    <property type="match status" value="1"/>
</dbReference>
<feature type="region of interest" description="Disordered" evidence="5">
    <location>
        <begin position="253"/>
        <end position="272"/>
    </location>
</feature>
<protein>
    <submittedName>
        <fullName evidence="7">FAD/NAD(P)-binding domain-containing protein</fullName>
    </submittedName>
</protein>
<dbReference type="Pfam" id="PF01494">
    <property type="entry name" value="FAD_binding_3"/>
    <property type="match status" value="1"/>
</dbReference>
<feature type="domain" description="FAD-binding" evidence="6">
    <location>
        <begin position="10"/>
        <end position="372"/>
    </location>
</feature>
<accession>A0AAN6YTC5</accession>
<dbReference type="InterPro" id="IPR051104">
    <property type="entry name" value="FAD_monoxygenase"/>
</dbReference>
<evidence type="ECO:0000256" key="3">
    <source>
        <dbReference type="ARBA" id="ARBA00022827"/>
    </source>
</evidence>
<reference evidence="7" key="1">
    <citation type="journal article" date="2023" name="Mol. Phylogenet. Evol.">
        <title>Genome-scale phylogeny and comparative genomics of the fungal order Sordariales.</title>
        <authorList>
            <person name="Hensen N."/>
            <person name="Bonometti L."/>
            <person name="Westerberg I."/>
            <person name="Brannstrom I.O."/>
            <person name="Guillou S."/>
            <person name="Cros-Aarteil S."/>
            <person name="Calhoun S."/>
            <person name="Haridas S."/>
            <person name="Kuo A."/>
            <person name="Mondo S."/>
            <person name="Pangilinan J."/>
            <person name="Riley R."/>
            <person name="LaButti K."/>
            <person name="Andreopoulos B."/>
            <person name="Lipzen A."/>
            <person name="Chen C."/>
            <person name="Yan M."/>
            <person name="Daum C."/>
            <person name="Ng V."/>
            <person name="Clum A."/>
            <person name="Steindorff A."/>
            <person name="Ohm R.A."/>
            <person name="Martin F."/>
            <person name="Silar P."/>
            <person name="Natvig D.O."/>
            <person name="Lalanne C."/>
            <person name="Gautier V."/>
            <person name="Ament-Velasquez S.L."/>
            <person name="Kruys A."/>
            <person name="Hutchinson M.I."/>
            <person name="Powell A.J."/>
            <person name="Barry K."/>
            <person name="Miller A.N."/>
            <person name="Grigoriev I.V."/>
            <person name="Debuchy R."/>
            <person name="Gladieux P."/>
            <person name="Hiltunen Thoren M."/>
            <person name="Johannesson H."/>
        </authorList>
    </citation>
    <scope>NUCLEOTIDE SEQUENCE</scope>
    <source>
        <strain evidence="7">CBS 508.74</strain>
    </source>
</reference>
<keyword evidence="2" id="KW-0285">Flavoprotein</keyword>
<comment type="similarity">
    <text evidence="1">Belongs to the paxM FAD-dependent monooxygenase family.</text>
</comment>
<comment type="caution">
    <text evidence="7">The sequence shown here is derived from an EMBL/GenBank/DDBJ whole genome shotgun (WGS) entry which is preliminary data.</text>
</comment>
<dbReference type="InterPro" id="IPR002938">
    <property type="entry name" value="FAD-bd"/>
</dbReference>
<keyword evidence="4" id="KW-0560">Oxidoreductase</keyword>
<evidence type="ECO:0000256" key="5">
    <source>
        <dbReference type="SAM" id="MobiDB-lite"/>
    </source>
</evidence>
<evidence type="ECO:0000313" key="7">
    <source>
        <dbReference type="EMBL" id="KAK4112569.1"/>
    </source>
</evidence>
<dbReference type="GO" id="GO:0016491">
    <property type="term" value="F:oxidoreductase activity"/>
    <property type="evidence" value="ECO:0007669"/>
    <property type="project" value="UniProtKB-KW"/>
</dbReference>
<evidence type="ECO:0000256" key="2">
    <source>
        <dbReference type="ARBA" id="ARBA00022630"/>
    </source>
</evidence>
<dbReference type="AlphaFoldDB" id="A0AAN6YTC5"/>
<dbReference type="EMBL" id="MU853342">
    <property type="protein sequence ID" value="KAK4112569.1"/>
    <property type="molecule type" value="Genomic_DNA"/>
</dbReference>
<dbReference type="GeneID" id="89940935"/>
<dbReference type="Proteomes" id="UP001302812">
    <property type="component" value="Unassembled WGS sequence"/>
</dbReference>
<evidence type="ECO:0000256" key="1">
    <source>
        <dbReference type="ARBA" id="ARBA00007992"/>
    </source>
</evidence>
<gene>
    <name evidence="7" type="ORF">N656DRAFT_789701</name>
</gene>
<dbReference type="RefSeq" id="XP_064670139.1">
    <property type="nucleotide sequence ID" value="XM_064816810.1"/>
</dbReference>
<dbReference type="PRINTS" id="PR00420">
    <property type="entry name" value="RNGMNOXGNASE"/>
</dbReference>
<dbReference type="Gene3D" id="3.50.50.60">
    <property type="entry name" value="FAD/NAD(P)-binding domain"/>
    <property type="match status" value="1"/>
</dbReference>
<evidence type="ECO:0000313" key="8">
    <source>
        <dbReference type="Proteomes" id="UP001302812"/>
    </source>
</evidence>
<sequence>MDTSTSRPISVAIVGGGIAGLSLAAGLVKQRHLNVHVYEAASAYEDVGAGLALHRNALEAMALIGPEVRQAYINKALSLTSEEEEMIATNVYMAHGPHAGTLVAELGKAKGRKSVSRADLLEGLLALIPKDCISFGKRLCKIRPYSGEARRICLKFSDGSAATVDCVLGADGVHSRVRTYLLGADHPAAAPKNHDRWQIYRTLVSSDFARQRIAEEYTRTVPIMLGPRGHVNCIPLNKGKRLSAGIAIRGVAPVPGDGDDDNQAPPLDPAEYTDYHPAAQNIISMIADDPSASWRALDHDPAPYYTRGRISIFGDAAHTALPFAGNGAGQALEDAAMLNRLFQGVRKLDDINIALATYNCARIERTQKVVELSRKFGRVYAFAEPGIGDDVDKIRAFLDEAGEFMNMYDVKGDIERAFVTLSAIKLERDTKTEGLADANSLKKPDSQD</sequence>
<dbReference type="InterPro" id="IPR036188">
    <property type="entry name" value="FAD/NAD-bd_sf"/>
</dbReference>
<reference evidence="7" key="2">
    <citation type="submission" date="2023-05" db="EMBL/GenBank/DDBJ databases">
        <authorList>
            <consortium name="Lawrence Berkeley National Laboratory"/>
            <person name="Steindorff A."/>
            <person name="Hensen N."/>
            <person name="Bonometti L."/>
            <person name="Westerberg I."/>
            <person name="Brannstrom I.O."/>
            <person name="Guillou S."/>
            <person name="Cros-Aarteil S."/>
            <person name="Calhoun S."/>
            <person name="Haridas S."/>
            <person name="Kuo A."/>
            <person name="Mondo S."/>
            <person name="Pangilinan J."/>
            <person name="Riley R."/>
            <person name="Labutti K."/>
            <person name="Andreopoulos B."/>
            <person name="Lipzen A."/>
            <person name="Chen C."/>
            <person name="Yanf M."/>
            <person name="Daum C."/>
            <person name="Ng V."/>
            <person name="Clum A."/>
            <person name="Ohm R."/>
            <person name="Martin F."/>
            <person name="Silar P."/>
            <person name="Natvig D."/>
            <person name="Lalanne C."/>
            <person name="Gautier V."/>
            <person name="Ament-Velasquez S.L."/>
            <person name="Kruys A."/>
            <person name="Hutchinson M.I."/>
            <person name="Powell A.J."/>
            <person name="Barry K."/>
            <person name="Miller A.N."/>
            <person name="Grigoriev I.V."/>
            <person name="Debuchy R."/>
            <person name="Gladieux P."/>
            <person name="Thoren M.H."/>
            <person name="Johannesson H."/>
        </authorList>
    </citation>
    <scope>NUCLEOTIDE SEQUENCE</scope>
    <source>
        <strain evidence="7">CBS 508.74</strain>
    </source>
</reference>
<dbReference type="GO" id="GO:0044550">
    <property type="term" value="P:secondary metabolite biosynthetic process"/>
    <property type="evidence" value="ECO:0007669"/>
    <property type="project" value="TreeGrafter"/>
</dbReference>
<keyword evidence="8" id="KW-1185">Reference proteome</keyword>
<dbReference type="SUPFAM" id="SSF51905">
    <property type="entry name" value="FAD/NAD(P)-binding domain"/>
    <property type="match status" value="1"/>
</dbReference>
<proteinExistence type="inferred from homology"/>